<keyword evidence="2" id="KW-0547">Nucleotide-binding</keyword>
<proteinExistence type="predicted"/>
<comment type="caution">
    <text evidence="6">The sequence shown here is derived from an EMBL/GenBank/DDBJ whole genome shotgun (WGS) entry which is preliminary data.</text>
</comment>
<gene>
    <name evidence="6" type="ORF">M9Y10_018764</name>
</gene>
<dbReference type="PROSITE" id="PS50011">
    <property type="entry name" value="PROTEIN_KINASE_DOM"/>
    <property type="match status" value="1"/>
</dbReference>
<evidence type="ECO:0000256" key="3">
    <source>
        <dbReference type="ARBA" id="ARBA00022777"/>
    </source>
</evidence>
<feature type="domain" description="Protein kinase" evidence="5">
    <location>
        <begin position="1"/>
        <end position="254"/>
    </location>
</feature>
<dbReference type="InterPro" id="IPR000719">
    <property type="entry name" value="Prot_kinase_dom"/>
</dbReference>
<protein>
    <recommendedName>
        <fullName evidence="5">Protein kinase domain-containing protein</fullName>
    </recommendedName>
</protein>
<evidence type="ECO:0000313" key="7">
    <source>
        <dbReference type="Proteomes" id="UP001470230"/>
    </source>
</evidence>
<dbReference type="Gene3D" id="1.10.510.10">
    <property type="entry name" value="Transferase(Phosphotransferase) domain 1"/>
    <property type="match status" value="1"/>
</dbReference>
<reference evidence="6 7" key="1">
    <citation type="submission" date="2024-04" db="EMBL/GenBank/DDBJ databases">
        <title>Tritrichomonas musculus Genome.</title>
        <authorList>
            <person name="Alves-Ferreira E."/>
            <person name="Grigg M."/>
            <person name="Lorenzi H."/>
            <person name="Galac M."/>
        </authorList>
    </citation>
    <scope>NUCLEOTIDE SEQUENCE [LARGE SCALE GENOMIC DNA]</scope>
    <source>
        <strain evidence="6 7">EAF2021</strain>
    </source>
</reference>
<dbReference type="PANTHER" id="PTHR44329:SF288">
    <property type="entry name" value="MITOGEN-ACTIVATED PROTEIN KINASE KINASE KINASE 20"/>
    <property type="match status" value="1"/>
</dbReference>
<dbReference type="PIRSF" id="PIRSF000654">
    <property type="entry name" value="Integrin-linked_kinase"/>
    <property type="match status" value="1"/>
</dbReference>
<dbReference type="EMBL" id="JAPFFF010000027">
    <property type="protein sequence ID" value="KAK8847735.1"/>
    <property type="molecule type" value="Genomic_DNA"/>
</dbReference>
<dbReference type="SUPFAM" id="SSF56112">
    <property type="entry name" value="Protein kinase-like (PK-like)"/>
    <property type="match status" value="1"/>
</dbReference>
<evidence type="ECO:0000313" key="6">
    <source>
        <dbReference type="EMBL" id="KAK8847735.1"/>
    </source>
</evidence>
<dbReference type="Pfam" id="PF00069">
    <property type="entry name" value="Pkinase"/>
    <property type="match status" value="1"/>
</dbReference>
<dbReference type="PANTHER" id="PTHR44329">
    <property type="entry name" value="SERINE/THREONINE-PROTEIN KINASE TNNI3K-RELATED"/>
    <property type="match status" value="1"/>
</dbReference>
<name>A0ABR2HHU1_9EUKA</name>
<keyword evidence="7" id="KW-1185">Reference proteome</keyword>
<sequence>MMKLILKLSRRLPRDPLEGTTFDDLKNACKEFQVLHALHHPCICYAIGINTSEVILDETDAEDEVTTVALFLEFIDFTLKECLTKNLLNATLKTRIVTEICHGMRYIHSKGMIYRDLQVDSVMLNSAYQVKLIDFGLAKINECLFGEEMMNPITMTKGVGSAPFMSPEMMREEDYDSKTDVYSFRVVLYFIFVESMPHQTMKEKATGNPVPLPKESESISKCCIELMVRCLSIDPKQRPSFDEILKYLRDNEYMLAPNVDSSIVSDRDRELEAI</sequence>
<evidence type="ECO:0000256" key="2">
    <source>
        <dbReference type="ARBA" id="ARBA00022741"/>
    </source>
</evidence>
<dbReference type="Proteomes" id="UP001470230">
    <property type="component" value="Unassembled WGS sequence"/>
</dbReference>
<organism evidence="6 7">
    <name type="scientific">Tritrichomonas musculus</name>
    <dbReference type="NCBI Taxonomy" id="1915356"/>
    <lineage>
        <taxon>Eukaryota</taxon>
        <taxon>Metamonada</taxon>
        <taxon>Parabasalia</taxon>
        <taxon>Tritrichomonadida</taxon>
        <taxon>Tritrichomonadidae</taxon>
        <taxon>Tritrichomonas</taxon>
    </lineage>
</organism>
<evidence type="ECO:0000256" key="1">
    <source>
        <dbReference type="ARBA" id="ARBA00022679"/>
    </source>
</evidence>
<dbReference type="InterPro" id="IPR051681">
    <property type="entry name" value="Ser/Thr_Kinases-Pseudokinases"/>
</dbReference>
<evidence type="ECO:0000256" key="4">
    <source>
        <dbReference type="ARBA" id="ARBA00022840"/>
    </source>
</evidence>
<dbReference type="InterPro" id="IPR011009">
    <property type="entry name" value="Kinase-like_dom_sf"/>
</dbReference>
<keyword evidence="3" id="KW-0418">Kinase</keyword>
<keyword evidence="4" id="KW-0067">ATP-binding</keyword>
<evidence type="ECO:0000259" key="5">
    <source>
        <dbReference type="PROSITE" id="PS50011"/>
    </source>
</evidence>
<keyword evidence="1" id="KW-0808">Transferase</keyword>
<accession>A0ABR2HHU1</accession>